<gene>
    <name evidence="2" type="ORF">LT679_06020</name>
</gene>
<comment type="caution">
    <text evidence="2">The sequence shown here is derived from an EMBL/GenBank/DDBJ whole genome shotgun (WGS) entry which is preliminary data.</text>
</comment>
<name>A0ABS8U3Q5_9SPHI</name>
<keyword evidence="3" id="KW-1185">Reference proteome</keyword>
<dbReference type="InterPro" id="IPR025250">
    <property type="entry name" value="DUF4199"/>
</dbReference>
<organism evidence="2 3">
    <name type="scientific">Mucilaginibacter roseus</name>
    <dbReference type="NCBI Taxonomy" id="1528868"/>
    <lineage>
        <taxon>Bacteria</taxon>
        <taxon>Pseudomonadati</taxon>
        <taxon>Bacteroidota</taxon>
        <taxon>Sphingobacteriia</taxon>
        <taxon>Sphingobacteriales</taxon>
        <taxon>Sphingobacteriaceae</taxon>
        <taxon>Mucilaginibacter</taxon>
    </lineage>
</organism>
<dbReference type="RefSeq" id="WP_232176533.1">
    <property type="nucleotide sequence ID" value="NZ_JAJPWV010000002.1"/>
</dbReference>
<feature type="transmembrane region" description="Helical" evidence="1">
    <location>
        <begin position="12"/>
        <end position="29"/>
    </location>
</feature>
<feature type="transmembrane region" description="Helical" evidence="1">
    <location>
        <begin position="138"/>
        <end position="163"/>
    </location>
</feature>
<feature type="transmembrane region" description="Helical" evidence="1">
    <location>
        <begin position="77"/>
        <end position="96"/>
    </location>
</feature>
<evidence type="ECO:0000313" key="2">
    <source>
        <dbReference type="EMBL" id="MCD8740153.1"/>
    </source>
</evidence>
<reference evidence="2 3" key="1">
    <citation type="submission" date="2021-12" db="EMBL/GenBank/DDBJ databases">
        <title>Mucilaginibacter roseus genome.</title>
        <authorList>
            <person name="Ferreira J.R."/>
            <person name="Newman J.D."/>
        </authorList>
    </citation>
    <scope>NUCLEOTIDE SEQUENCE [LARGE SCALE GENOMIC DNA]</scope>
    <source>
        <strain evidence="2 3">LMG 28454</strain>
    </source>
</reference>
<proteinExistence type="predicted"/>
<keyword evidence="1" id="KW-0812">Transmembrane</keyword>
<evidence type="ECO:0000313" key="3">
    <source>
        <dbReference type="Proteomes" id="UP001199919"/>
    </source>
</evidence>
<sequence>MADQVKSPTFVATKWAIINVVFNVILAYAFDMLNIDQQSPIRYIPIVLLVLFVFLAQKEYKDTLGGYITFGKAFNVGFRFALFAGILGAIFVFLYLKVLNPESFEKGLQQTETAMYDKGMSDADVDKSISMLRSSGPLLFSFSSAVVSALVGVVVSLIGAAIFKKERSPYEFNDATIIDDKNDPTL</sequence>
<dbReference type="Proteomes" id="UP001199919">
    <property type="component" value="Unassembled WGS sequence"/>
</dbReference>
<accession>A0ABS8U3Q5</accession>
<protein>
    <submittedName>
        <fullName evidence="2">DUF4199 domain-containing protein</fullName>
    </submittedName>
</protein>
<evidence type="ECO:0000256" key="1">
    <source>
        <dbReference type="SAM" id="Phobius"/>
    </source>
</evidence>
<feature type="transmembrane region" description="Helical" evidence="1">
    <location>
        <begin position="41"/>
        <end position="57"/>
    </location>
</feature>
<dbReference type="EMBL" id="JAJPWV010000002">
    <property type="protein sequence ID" value="MCD8740153.1"/>
    <property type="molecule type" value="Genomic_DNA"/>
</dbReference>
<keyword evidence="1" id="KW-0472">Membrane</keyword>
<keyword evidence="1" id="KW-1133">Transmembrane helix</keyword>
<dbReference type="Pfam" id="PF13858">
    <property type="entry name" value="DUF4199"/>
    <property type="match status" value="1"/>
</dbReference>